<protein>
    <recommendedName>
        <fullName evidence="2">acetyl-CoA carboxytransferase</fullName>
        <ecNumber evidence="2">2.1.3.15</ecNumber>
    </recommendedName>
</protein>
<evidence type="ECO:0000256" key="5">
    <source>
        <dbReference type="ARBA" id="ARBA00022741"/>
    </source>
</evidence>
<dbReference type="NCBIfam" id="NF041504">
    <property type="entry name" value="AccA_sub"/>
    <property type="match status" value="1"/>
</dbReference>
<keyword evidence="3" id="KW-0444">Lipid biosynthesis</keyword>
<dbReference type="InterPro" id="IPR001095">
    <property type="entry name" value="Acetyl_CoA_COase_a_su"/>
</dbReference>
<dbReference type="HAMAP" id="MF_00823">
    <property type="entry name" value="AcetylCoA_CT_alpha"/>
    <property type="match status" value="1"/>
</dbReference>
<evidence type="ECO:0000256" key="6">
    <source>
        <dbReference type="ARBA" id="ARBA00022832"/>
    </source>
</evidence>
<dbReference type="EC" id="2.1.3.15" evidence="2"/>
<evidence type="ECO:0000256" key="4">
    <source>
        <dbReference type="ARBA" id="ARBA00022679"/>
    </source>
</evidence>
<dbReference type="GO" id="GO:0009317">
    <property type="term" value="C:acetyl-CoA carboxylase complex"/>
    <property type="evidence" value="ECO:0007669"/>
    <property type="project" value="InterPro"/>
</dbReference>
<comment type="catalytic activity">
    <reaction evidence="10">
        <text>N(6)-carboxybiotinyl-L-lysyl-[protein] + acetyl-CoA = N(6)-biotinyl-L-lysyl-[protein] + malonyl-CoA</text>
        <dbReference type="Rhea" id="RHEA:54728"/>
        <dbReference type="Rhea" id="RHEA-COMP:10505"/>
        <dbReference type="Rhea" id="RHEA-COMP:10506"/>
        <dbReference type="ChEBI" id="CHEBI:57288"/>
        <dbReference type="ChEBI" id="CHEBI:57384"/>
        <dbReference type="ChEBI" id="CHEBI:83144"/>
        <dbReference type="ChEBI" id="CHEBI:83145"/>
        <dbReference type="EC" id="2.1.3.15"/>
    </reaction>
</comment>
<evidence type="ECO:0000256" key="2">
    <source>
        <dbReference type="ARBA" id="ARBA00011883"/>
    </source>
</evidence>
<evidence type="ECO:0000256" key="9">
    <source>
        <dbReference type="ARBA" id="ARBA00023160"/>
    </source>
</evidence>
<dbReference type="PANTHER" id="PTHR42853:SF3">
    <property type="entry name" value="ACETYL-COENZYME A CARBOXYLASE CARBOXYL TRANSFERASE SUBUNIT ALPHA, CHLOROPLASTIC"/>
    <property type="match status" value="1"/>
</dbReference>
<evidence type="ECO:0000256" key="3">
    <source>
        <dbReference type="ARBA" id="ARBA00022516"/>
    </source>
</evidence>
<keyword evidence="5" id="KW-0547">Nucleotide-binding</keyword>
<feature type="domain" description="CoA carboxyltransferase C-terminal" evidence="11">
    <location>
        <begin position="43"/>
        <end position="298"/>
    </location>
</feature>
<sequence length="337" mass="37220">MVKAKAATSESVEFEEPIRVLLREIEGLMQQSQTKKRTKAIGELRKRLETVTSEVYENLTAWQRVQVARHPNRPNTLDYVSRLFSNFTELHGDRAFADDHAIICGLADYHGESIVVVGHQKGGGDTTEKIYRNFGYAKPEGYRKAIRVMKFAEKFGRPIIVMVDTPAAYPGIESEERGVAQAIAYNLREMAQLSIPIIVAITGEGGSGGALGLAIGDRILMQEYAIYSVIPPEGCAAILWRDANQKAAAAEALKISAKQLLEFGVIDEIVPEPKGAAHADPAAAAEMLDEVLGREFDKLIRDDPESRLDNRYEKFRRMGNFGLEGLDVESGPTAEDR</sequence>
<dbReference type="GO" id="GO:0005524">
    <property type="term" value="F:ATP binding"/>
    <property type="evidence" value="ECO:0007669"/>
    <property type="project" value="UniProtKB-KW"/>
</dbReference>
<dbReference type="EMBL" id="UINC01000327">
    <property type="protein sequence ID" value="SUZ53343.1"/>
    <property type="molecule type" value="Genomic_DNA"/>
</dbReference>
<dbReference type="PANTHER" id="PTHR42853">
    <property type="entry name" value="ACETYL-COENZYME A CARBOXYLASE CARBOXYL TRANSFERASE SUBUNIT ALPHA"/>
    <property type="match status" value="1"/>
</dbReference>
<evidence type="ECO:0000313" key="12">
    <source>
        <dbReference type="EMBL" id="SUZ53343.1"/>
    </source>
</evidence>
<dbReference type="NCBIfam" id="NF004344">
    <property type="entry name" value="PRK05724.1"/>
    <property type="match status" value="1"/>
</dbReference>
<dbReference type="NCBIfam" id="TIGR00513">
    <property type="entry name" value="accA"/>
    <property type="match status" value="1"/>
</dbReference>
<comment type="pathway">
    <text evidence="1">Lipid metabolism; malonyl-CoA biosynthesis; malonyl-CoA from acetyl-CoA: step 1/1.</text>
</comment>
<dbReference type="GO" id="GO:0006633">
    <property type="term" value="P:fatty acid biosynthetic process"/>
    <property type="evidence" value="ECO:0007669"/>
    <property type="project" value="UniProtKB-KW"/>
</dbReference>
<dbReference type="InterPro" id="IPR011763">
    <property type="entry name" value="COA_CT_C"/>
</dbReference>
<dbReference type="SUPFAM" id="SSF52096">
    <property type="entry name" value="ClpP/crotonase"/>
    <property type="match status" value="1"/>
</dbReference>
<keyword evidence="9" id="KW-0275">Fatty acid biosynthesis</keyword>
<reference evidence="12" key="1">
    <citation type="submission" date="2018-05" db="EMBL/GenBank/DDBJ databases">
        <authorList>
            <person name="Lanie J.A."/>
            <person name="Ng W.-L."/>
            <person name="Kazmierczak K.M."/>
            <person name="Andrzejewski T.M."/>
            <person name="Davidsen T.M."/>
            <person name="Wayne K.J."/>
            <person name="Tettelin H."/>
            <person name="Glass J.I."/>
            <person name="Rusch D."/>
            <person name="Podicherti R."/>
            <person name="Tsui H.-C.T."/>
            <person name="Winkler M.E."/>
        </authorList>
    </citation>
    <scope>NUCLEOTIDE SEQUENCE</scope>
</reference>
<dbReference type="GO" id="GO:0016743">
    <property type="term" value="F:carboxyl- or carbamoyltransferase activity"/>
    <property type="evidence" value="ECO:0007669"/>
    <property type="project" value="InterPro"/>
</dbReference>
<dbReference type="Pfam" id="PF03255">
    <property type="entry name" value="ACCA"/>
    <property type="match status" value="1"/>
</dbReference>
<evidence type="ECO:0000256" key="8">
    <source>
        <dbReference type="ARBA" id="ARBA00023098"/>
    </source>
</evidence>
<dbReference type="UniPathway" id="UPA00655">
    <property type="reaction ID" value="UER00711"/>
</dbReference>
<dbReference type="AlphaFoldDB" id="A0A381NIJ2"/>
<keyword evidence="4" id="KW-0808">Transferase</keyword>
<evidence type="ECO:0000256" key="7">
    <source>
        <dbReference type="ARBA" id="ARBA00022840"/>
    </source>
</evidence>
<keyword evidence="8" id="KW-0443">Lipid metabolism</keyword>
<dbReference type="Gene3D" id="3.90.226.10">
    <property type="entry name" value="2-enoyl-CoA Hydratase, Chain A, domain 1"/>
    <property type="match status" value="1"/>
</dbReference>
<dbReference type="GO" id="GO:2001295">
    <property type="term" value="P:malonyl-CoA biosynthetic process"/>
    <property type="evidence" value="ECO:0007669"/>
    <property type="project" value="UniProtKB-UniPathway"/>
</dbReference>
<proteinExistence type="inferred from homology"/>
<keyword evidence="7" id="KW-0067">ATP-binding</keyword>
<accession>A0A381NIJ2</accession>
<dbReference type="GO" id="GO:0003989">
    <property type="term" value="F:acetyl-CoA carboxylase activity"/>
    <property type="evidence" value="ECO:0007669"/>
    <property type="project" value="InterPro"/>
</dbReference>
<evidence type="ECO:0000256" key="1">
    <source>
        <dbReference type="ARBA" id="ARBA00004956"/>
    </source>
</evidence>
<organism evidence="12">
    <name type="scientific">marine metagenome</name>
    <dbReference type="NCBI Taxonomy" id="408172"/>
    <lineage>
        <taxon>unclassified sequences</taxon>
        <taxon>metagenomes</taxon>
        <taxon>ecological metagenomes</taxon>
    </lineage>
</organism>
<name>A0A381NIJ2_9ZZZZ</name>
<gene>
    <name evidence="12" type="ORF">METZ01_LOCUS6197</name>
</gene>
<evidence type="ECO:0000259" key="11">
    <source>
        <dbReference type="PROSITE" id="PS50989"/>
    </source>
</evidence>
<dbReference type="InterPro" id="IPR029045">
    <property type="entry name" value="ClpP/crotonase-like_dom_sf"/>
</dbReference>
<dbReference type="PROSITE" id="PS50989">
    <property type="entry name" value="COA_CT_CTER"/>
    <property type="match status" value="1"/>
</dbReference>
<dbReference type="PRINTS" id="PR01069">
    <property type="entry name" value="ACCCTRFRASEA"/>
</dbReference>
<keyword evidence="6" id="KW-0276">Fatty acid metabolism</keyword>
<evidence type="ECO:0000256" key="10">
    <source>
        <dbReference type="ARBA" id="ARBA00049152"/>
    </source>
</evidence>